<reference evidence="2" key="1">
    <citation type="journal article" date="2019" name="Int. J. Syst. Evol. Microbiol.">
        <title>The Global Catalogue of Microorganisms (GCM) 10K type strain sequencing project: providing services to taxonomists for standard genome sequencing and annotation.</title>
        <authorList>
            <consortium name="The Broad Institute Genomics Platform"/>
            <consortium name="The Broad Institute Genome Sequencing Center for Infectious Disease"/>
            <person name="Wu L."/>
            <person name="Ma J."/>
        </authorList>
    </citation>
    <scope>NUCLEOTIDE SEQUENCE [LARGE SCALE GENOMIC DNA]</scope>
    <source>
        <strain evidence="2">JCM 3366</strain>
    </source>
</reference>
<accession>A0ABW0T4X4</accession>
<dbReference type="Proteomes" id="UP001596107">
    <property type="component" value="Unassembled WGS sequence"/>
</dbReference>
<sequence length="141" mass="15429">MEVHGYTKSGSIDVTIGGSRLIIPDDSANRHRQMIADWEAEGNAIPQFVPVQPSLEEKRAAVPTLSARQFRLGLVDGGIDLADVETAIAAIPDPVERQRGQVEWEYATQFNRLHPLVVQLSSSLGLTPEQVDAMWEQAAAL</sequence>
<name>A0ABW0T4X4_9HYPH</name>
<comment type="caution">
    <text evidence="1">The sequence shown here is derived from an EMBL/GenBank/DDBJ whole genome shotgun (WGS) entry which is preliminary data.</text>
</comment>
<proteinExistence type="predicted"/>
<dbReference type="RefSeq" id="WP_223019781.1">
    <property type="nucleotide sequence ID" value="NZ_CP078143.1"/>
</dbReference>
<keyword evidence="2" id="KW-1185">Reference proteome</keyword>
<dbReference type="EMBL" id="JBHSNB010000001">
    <property type="protein sequence ID" value="MFC5584426.1"/>
    <property type="molecule type" value="Genomic_DNA"/>
</dbReference>
<protein>
    <submittedName>
        <fullName evidence="1">Uncharacterized protein</fullName>
    </submittedName>
</protein>
<gene>
    <name evidence="1" type="ORF">ACFPOD_04830</name>
</gene>
<evidence type="ECO:0000313" key="2">
    <source>
        <dbReference type="Proteomes" id="UP001596107"/>
    </source>
</evidence>
<organism evidence="1 2">
    <name type="scientific">Nitratireductor kimnyeongensis</name>
    <dbReference type="NCBI Taxonomy" id="430679"/>
    <lineage>
        <taxon>Bacteria</taxon>
        <taxon>Pseudomonadati</taxon>
        <taxon>Pseudomonadota</taxon>
        <taxon>Alphaproteobacteria</taxon>
        <taxon>Hyphomicrobiales</taxon>
        <taxon>Phyllobacteriaceae</taxon>
        <taxon>Nitratireductor</taxon>
    </lineage>
</organism>
<evidence type="ECO:0000313" key="1">
    <source>
        <dbReference type="EMBL" id="MFC5584426.1"/>
    </source>
</evidence>